<sequence length="273" mass="31062">MNPSTTSGFLVGFQALTHLELWAAQFDSVSQLVQLVCSKPLLQILGFDDIAWADPSFEIPNNPSQFVPGALRSLRLSNCYKRDILDWLVSHDSLPPIHHIQLGSVYPEDTQSIGHFLQRLGPELFTLQLEFSSLDAGGDAEEFCAHVDLAHNPALQAIRLDKFIHYSQYQFSSAVAWIPELISQTRSLKEVSFGVAIRDVEELHPQEDPIDWDALDNLFCDPQFPDLRALRFWISGNVELDAVARVVTRSLPRSSQRRMLRFYRGTPRLFDWI</sequence>
<accession>A0AAD7GK01</accession>
<dbReference type="EMBL" id="JARKIE010000025">
    <property type="protein sequence ID" value="KAJ7698610.1"/>
    <property type="molecule type" value="Genomic_DNA"/>
</dbReference>
<evidence type="ECO:0000313" key="2">
    <source>
        <dbReference type="Proteomes" id="UP001221757"/>
    </source>
</evidence>
<dbReference type="InterPro" id="IPR032675">
    <property type="entry name" value="LRR_dom_sf"/>
</dbReference>
<reference evidence="1" key="1">
    <citation type="submission" date="2023-03" db="EMBL/GenBank/DDBJ databases">
        <title>Massive genome expansion in bonnet fungi (Mycena s.s.) driven by repeated elements and novel gene families across ecological guilds.</title>
        <authorList>
            <consortium name="Lawrence Berkeley National Laboratory"/>
            <person name="Harder C.B."/>
            <person name="Miyauchi S."/>
            <person name="Viragh M."/>
            <person name="Kuo A."/>
            <person name="Thoen E."/>
            <person name="Andreopoulos B."/>
            <person name="Lu D."/>
            <person name="Skrede I."/>
            <person name="Drula E."/>
            <person name="Henrissat B."/>
            <person name="Morin E."/>
            <person name="Kohler A."/>
            <person name="Barry K."/>
            <person name="LaButti K."/>
            <person name="Morin E."/>
            <person name="Salamov A."/>
            <person name="Lipzen A."/>
            <person name="Mereny Z."/>
            <person name="Hegedus B."/>
            <person name="Baldrian P."/>
            <person name="Stursova M."/>
            <person name="Weitz H."/>
            <person name="Taylor A."/>
            <person name="Grigoriev I.V."/>
            <person name="Nagy L.G."/>
            <person name="Martin F."/>
            <person name="Kauserud H."/>
        </authorList>
    </citation>
    <scope>NUCLEOTIDE SEQUENCE</scope>
    <source>
        <strain evidence="1">CBHHK067</strain>
    </source>
</reference>
<proteinExistence type="predicted"/>
<organism evidence="1 2">
    <name type="scientific">Mycena rosella</name>
    <name type="common">Pink bonnet</name>
    <name type="synonym">Agaricus rosellus</name>
    <dbReference type="NCBI Taxonomy" id="1033263"/>
    <lineage>
        <taxon>Eukaryota</taxon>
        <taxon>Fungi</taxon>
        <taxon>Dikarya</taxon>
        <taxon>Basidiomycota</taxon>
        <taxon>Agaricomycotina</taxon>
        <taxon>Agaricomycetes</taxon>
        <taxon>Agaricomycetidae</taxon>
        <taxon>Agaricales</taxon>
        <taxon>Marasmiineae</taxon>
        <taxon>Mycenaceae</taxon>
        <taxon>Mycena</taxon>
    </lineage>
</organism>
<comment type="caution">
    <text evidence="1">The sequence shown here is derived from an EMBL/GenBank/DDBJ whole genome shotgun (WGS) entry which is preliminary data.</text>
</comment>
<protein>
    <submittedName>
        <fullName evidence="1">Uncharacterized protein</fullName>
    </submittedName>
</protein>
<dbReference type="Proteomes" id="UP001221757">
    <property type="component" value="Unassembled WGS sequence"/>
</dbReference>
<dbReference type="SUPFAM" id="SSF52047">
    <property type="entry name" value="RNI-like"/>
    <property type="match status" value="1"/>
</dbReference>
<keyword evidence="2" id="KW-1185">Reference proteome</keyword>
<dbReference type="AlphaFoldDB" id="A0AAD7GK01"/>
<evidence type="ECO:0000313" key="1">
    <source>
        <dbReference type="EMBL" id="KAJ7698610.1"/>
    </source>
</evidence>
<name>A0AAD7GK01_MYCRO</name>
<gene>
    <name evidence="1" type="ORF">B0H17DRAFT_927137</name>
</gene>
<dbReference type="Gene3D" id="3.80.10.10">
    <property type="entry name" value="Ribonuclease Inhibitor"/>
    <property type="match status" value="1"/>
</dbReference>